<name>A0A368YB25_9BACI</name>
<organism evidence="1 2">
    <name type="scientific">Saliterribacillus persicus</name>
    <dbReference type="NCBI Taxonomy" id="930114"/>
    <lineage>
        <taxon>Bacteria</taxon>
        <taxon>Bacillati</taxon>
        <taxon>Bacillota</taxon>
        <taxon>Bacilli</taxon>
        <taxon>Bacillales</taxon>
        <taxon>Bacillaceae</taxon>
        <taxon>Saliterribacillus</taxon>
    </lineage>
</organism>
<dbReference type="EMBL" id="QPJJ01000002">
    <property type="protein sequence ID" value="RCW76899.1"/>
    <property type="molecule type" value="Genomic_DNA"/>
</dbReference>
<protein>
    <submittedName>
        <fullName evidence="1">Uncharacterized protein</fullName>
    </submittedName>
</protein>
<proteinExistence type="predicted"/>
<sequence length="38" mass="4464">MMLAAFFIVVAIVLLFDMAKLRKQNQEIINILEKIEKK</sequence>
<gene>
    <name evidence="1" type="ORF">DFR57_102174</name>
</gene>
<comment type="caution">
    <text evidence="1">The sequence shown here is derived from an EMBL/GenBank/DDBJ whole genome shotgun (WGS) entry which is preliminary data.</text>
</comment>
<keyword evidence="2" id="KW-1185">Reference proteome</keyword>
<accession>A0A368YB25</accession>
<dbReference type="Proteomes" id="UP000252585">
    <property type="component" value="Unassembled WGS sequence"/>
</dbReference>
<evidence type="ECO:0000313" key="2">
    <source>
        <dbReference type="Proteomes" id="UP000252585"/>
    </source>
</evidence>
<evidence type="ECO:0000313" key="1">
    <source>
        <dbReference type="EMBL" id="RCW76899.1"/>
    </source>
</evidence>
<reference evidence="1 2" key="1">
    <citation type="submission" date="2018-07" db="EMBL/GenBank/DDBJ databases">
        <title>Genomic Encyclopedia of Type Strains, Phase IV (KMG-IV): sequencing the most valuable type-strain genomes for metagenomic binning, comparative biology and taxonomic classification.</title>
        <authorList>
            <person name="Goeker M."/>
        </authorList>
    </citation>
    <scope>NUCLEOTIDE SEQUENCE [LARGE SCALE GENOMIC DNA]</scope>
    <source>
        <strain evidence="1 2">DSM 27696</strain>
    </source>
</reference>
<dbReference type="AlphaFoldDB" id="A0A368YB25"/>